<feature type="signal peptide" evidence="1">
    <location>
        <begin position="1"/>
        <end position="20"/>
    </location>
</feature>
<feature type="chain" id="PRO_5027855998" evidence="1">
    <location>
        <begin position="21"/>
        <end position="104"/>
    </location>
</feature>
<evidence type="ECO:0000256" key="1">
    <source>
        <dbReference type="SAM" id="SignalP"/>
    </source>
</evidence>
<keyword evidence="1" id="KW-0732">Signal</keyword>
<protein>
    <submittedName>
        <fullName evidence="2">Cyclotide 5</fullName>
    </submittedName>
</protein>
<reference evidence="2" key="1">
    <citation type="submission" date="2019-09" db="EMBL/GenBank/DDBJ databases">
        <authorList>
            <person name="Zhang J."/>
            <person name="Liao B."/>
            <person name="Shu W."/>
        </authorList>
    </citation>
    <scope>NUCLEOTIDE SEQUENCE</scope>
</reference>
<gene>
    <name evidence="2" type="primary">CP5</name>
</gene>
<sequence>MKMFVALVLFAAFALPAAFAVQQDVITLQAYEELLKNGAANGMTETVISNPVLEEALTAFSKKGLEGRLCGERCVIEATRAWCRTVGCTCSLQTLECFRNSLPM</sequence>
<organism evidence="2">
    <name type="scientific">Viola philippica</name>
    <dbReference type="NCBI Taxonomy" id="316493"/>
    <lineage>
        <taxon>Eukaryota</taxon>
        <taxon>Viridiplantae</taxon>
        <taxon>Streptophyta</taxon>
        <taxon>Embryophyta</taxon>
        <taxon>Tracheophyta</taxon>
        <taxon>Spermatophyta</taxon>
        <taxon>Magnoliopsida</taxon>
        <taxon>eudicotyledons</taxon>
        <taxon>Gunneridae</taxon>
        <taxon>Pentapetalae</taxon>
        <taxon>rosids</taxon>
        <taxon>fabids</taxon>
        <taxon>Malpighiales</taxon>
        <taxon>Violaceae</taxon>
        <taxon>Viola</taxon>
        <taxon>Viola subgen. Viola</taxon>
        <taxon>Viola sect. Plagiostigma</taxon>
        <taxon>Viola subsect. Patellares</taxon>
    </lineage>
</organism>
<dbReference type="AlphaFoldDB" id="A0A7D3U9A9"/>
<proteinExistence type="evidence at transcript level"/>
<evidence type="ECO:0000313" key="2">
    <source>
        <dbReference type="EMBL" id="QKE45442.1"/>
    </source>
</evidence>
<dbReference type="EMBL" id="MN496163">
    <property type="protein sequence ID" value="QKE45442.1"/>
    <property type="molecule type" value="mRNA"/>
</dbReference>
<name>A0A7D3U9A9_9ROSI</name>
<accession>A0A7D3U9A9</accession>